<evidence type="ECO:0000259" key="2">
    <source>
        <dbReference type="PROSITE" id="PS51371"/>
    </source>
</evidence>
<dbReference type="InterPro" id="IPR046342">
    <property type="entry name" value="CBS_dom_sf"/>
</dbReference>
<dbReference type="InterPro" id="IPR000644">
    <property type="entry name" value="CBS_dom"/>
</dbReference>
<protein>
    <submittedName>
        <fullName evidence="3">CBS domain-containing protein</fullName>
    </submittedName>
</protein>
<gene>
    <name evidence="3" type="ORF">ACFPYL_03155</name>
</gene>
<name>A0ABW1LFG1_9ACTN</name>
<dbReference type="EMBL" id="JBHSRJ010000002">
    <property type="protein sequence ID" value="MFC6042051.1"/>
    <property type="molecule type" value="Genomic_DNA"/>
</dbReference>
<organism evidence="3 4">
    <name type="scientific">Nocardioides hankookensis</name>
    <dbReference type="NCBI Taxonomy" id="443157"/>
    <lineage>
        <taxon>Bacteria</taxon>
        <taxon>Bacillati</taxon>
        <taxon>Actinomycetota</taxon>
        <taxon>Actinomycetes</taxon>
        <taxon>Propionibacteriales</taxon>
        <taxon>Nocardioidaceae</taxon>
        <taxon>Nocardioides</taxon>
    </lineage>
</organism>
<proteinExistence type="predicted"/>
<dbReference type="PROSITE" id="PS51371">
    <property type="entry name" value="CBS"/>
    <property type="match status" value="1"/>
</dbReference>
<evidence type="ECO:0000313" key="4">
    <source>
        <dbReference type="Proteomes" id="UP001596135"/>
    </source>
</evidence>
<dbReference type="CDD" id="cd17788">
    <property type="entry name" value="CBS_pair_bac"/>
    <property type="match status" value="1"/>
</dbReference>
<accession>A0ABW1LFG1</accession>
<keyword evidence="1" id="KW-0129">CBS domain</keyword>
<sequence length="156" mass="16500">MQARELAEPYPVVRQDWGAVDAARLITGENRLGLIVVDDRNHPVAVLPGSQVLRLIIPGYIRDDRTLAGVVDDDFVSTMCDALEGRTVADLLPKEKSRLPVVGPDETVLEIAALMAAEHSPIVAVVEGPGSKGALVGAITLPAVLGALLPKQITDP</sequence>
<reference evidence="4" key="1">
    <citation type="journal article" date="2019" name="Int. J. Syst. Evol. Microbiol.">
        <title>The Global Catalogue of Microorganisms (GCM) 10K type strain sequencing project: providing services to taxonomists for standard genome sequencing and annotation.</title>
        <authorList>
            <consortium name="The Broad Institute Genomics Platform"/>
            <consortium name="The Broad Institute Genome Sequencing Center for Infectious Disease"/>
            <person name="Wu L."/>
            <person name="Ma J."/>
        </authorList>
    </citation>
    <scope>NUCLEOTIDE SEQUENCE [LARGE SCALE GENOMIC DNA]</scope>
    <source>
        <strain evidence="4">CCUG 54522</strain>
    </source>
</reference>
<comment type="caution">
    <text evidence="3">The sequence shown here is derived from an EMBL/GenBank/DDBJ whole genome shotgun (WGS) entry which is preliminary data.</text>
</comment>
<dbReference type="Gene3D" id="3.10.580.10">
    <property type="entry name" value="CBS-domain"/>
    <property type="match status" value="1"/>
</dbReference>
<keyword evidence="4" id="KW-1185">Reference proteome</keyword>
<evidence type="ECO:0000256" key="1">
    <source>
        <dbReference type="PROSITE-ProRule" id="PRU00703"/>
    </source>
</evidence>
<dbReference type="RefSeq" id="WP_379150249.1">
    <property type="nucleotide sequence ID" value="NZ_JBHSRJ010000002.1"/>
</dbReference>
<evidence type="ECO:0000313" key="3">
    <source>
        <dbReference type="EMBL" id="MFC6042051.1"/>
    </source>
</evidence>
<dbReference type="Proteomes" id="UP001596135">
    <property type="component" value="Unassembled WGS sequence"/>
</dbReference>
<dbReference type="Pfam" id="PF00571">
    <property type="entry name" value="CBS"/>
    <property type="match status" value="1"/>
</dbReference>
<feature type="domain" description="CBS" evidence="2">
    <location>
        <begin position="95"/>
        <end position="156"/>
    </location>
</feature>
<dbReference type="SUPFAM" id="SSF54631">
    <property type="entry name" value="CBS-domain pair"/>
    <property type="match status" value="1"/>
</dbReference>